<evidence type="ECO:0000313" key="16">
    <source>
        <dbReference type="Proteomes" id="UP001501358"/>
    </source>
</evidence>
<evidence type="ECO:0000256" key="5">
    <source>
        <dbReference type="ARBA" id="ARBA00022840"/>
    </source>
</evidence>
<feature type="domain" description="Methionyl/Valyl/Leucyl/Isoleucyl-tRNA synthetase anticodon-binding" evidence="12">
    <location>
        <begin position="788"/>
        <end position="902"/>
    </location>
</feature>
<feature type="domain" description="Methionyl/Leucyl tRNA synthetase" evidence="13">
    <location>
        <begin position="58"/>
        <end position="162"/>
    </location>
</feature>
<dbReference type="InterPro" id="IPR009008">
    <property type="entry name" value="Val/Leu/Ile-tRNA-synth_edit"/>
</dbReference>
<evidence type="ECO:0000256" key="6">
    <source>
        <dbReference type="ARBA" id="ARBA00022917"/>
    </source>
</evidence>
<feature type="short sequence motif" description="'KMSKS' region" evidence="9">
    <location>
        <begin position="714"/>
        <end position="718"/>
    </location>
</feature>
<name>A0ABN3KRW0_9ACTN</name>
<dbReference type="HAMAP" id="MF_00049_B">
    <property type="entry name" value="Leu_tRNA_synth_B"/>
    <property type="match status" value="1"/>
</dbReference>
<feature type="region of interest" description="Disordered" evidence="11">
    <location>
        <begin position="543"/>
        <end position="564"/>
    </location>
</feature>
<keyword evidence="2 9" id="KW-0963">Cytoplasm</keyword>
<evidence type="ECO:0000259" key="12">
    <source>
        <dbReference type="Pfam" id="PF08264"/>
    </source>
</evidence>
<comment type="caution">
    <text evidence="15">The sequence shown here is derived from an EMBL/GenBank/DDBJ whole genome shotgun (WGS) entry which is preliminary data.</text>
</comment>
<dbReference type="EC" id="6.1.1.4" evidence="9"/>
<dbReference type="Gene3D" id="1.10.730.10">
    <property type="entry name" value="Isoleucyl-tRNA Synthetase, Domain 1"/>
    <property type="match status" value="2"/>
</dbReference>
<dbReference type="Pfam" id="PF09334">
    <property type="entry name" value="tRNA-synt_1g"/>
    <property type="match status" value="1"/>
</dbReference>
<evidence type="ECO:0000256" key="2">
    <source>
        <dbReference type="ARBA" id="ARBA00022490"/>
    </source>
</evidence>
<evidence type="ECO:0000256" key="4">
    <source>
        <dbReference type="ARBA" id="ARBA00022741"/>
    </source>
</evidence>
<comment type="catalytic activity">
    <reaction evidence="8 9">
        <text>tRNA(Leu) + L-leucine + ATP = L-leucyl-tRNA(Leu) + AMP + diphosphate</text>
        <dbReference type="Rhea" id="RHEA:11688"/>
        <dbReference type="Rhea" id="RHEA-COMP:9613"/>
        <dbReference type="Rhea" id="RHEA-COMP:9622"/>
        <dbReference type="ChEBI" id="CHEBI:30616"/>
        <dbReference type="ChEBI" id="CHEBI:33019"/>
        <dbReference type="ChEBI" id="CHEBI:57427"/>
        <dbReference type="ChEBI" id="CHEBI:78442"/>
        <dbReference type="ChEBI" id="CHEBI:78494"/>
        <dbReference type="ChEBI" id="CHEBI:456215"/>
        <dbReference type="EC" id="6.1.1.4"/>
    </reaction>
</comment>
<dbReference type="EMBL" id="BAAATA010000001">
    <property type="protein sequence ID" value="GAA2470635.1"/>
    <property type="molecule type" value="Genomic_DNA"/>
</dbReference>
<evidence type="ECO:0000256" key="10">
    <source>
        <dbReference type="RuleBase" id="RU363039"/>
    </source>
</evidence>
<evidence type="ECO:0000313" key="15">
    <source>
        <dbReference type="EMBL" id="GAA2470635.1"/>
    </source>
</evidence>
<keyword evidence="4 9" id="KW-0547">Nucleotide-binding</keyword>
<dbReference type="NCBIfam" id="TIGR00396">
    <property type="entry name" value="leuS_bact"/>
    <property type="match status" value="1"/>
</dbReference>
<dbReference type="PANTHER" id="PTHR43740">
    <property type="entry name" value="LEUCYL-TRNA SYNTHETASE"/>
    <property type="match status" value="1"/>
</dbReference>
<comment type="caution">
    <text evidence="9">Lacks conserved residue(s) required for the propagation of feature annotation.</text>
</comment>
<dbReference type="CDD" id="cd07958">
    <property type="entry name" value="Anticodon_Ia_Leu_BEm"/>
    <property type="match status" value="1"/>
</dbReference>
<evidence type="ECO:0000256" key="7">
    <source>
        <dbReference type="ARBA" id="ARBA00023146"/>
    </source>
</evidence>
<dbReference type="SUPFAM" id="SSF47323">
    <property type="entry name" value="Anticodon-binding domain of a subclass of class I aminoacyl-tRNA synthetases"/>
    <property type="match status" value="1"/>
</dbReference>
<evidence type="ECO:0000256" key="8">
    <source>
        <dbReference type="ARBA" id="ARBA00047469"/>
    </source>
</evidence>
<dbReference type="CDD" id="cd00812">
    <property type="entry name" value="LeuRS_core"/>
    <property type="match status" value="1"/>
</dbReference>
<evidence type="ECO:0000256" key="9">
    <source>
        <dbReference type="HAMAP-Rule" id="MF_00049"/>
    </source>
</evidence>
<evidence type="ECO:0000259" key="14">
    <source>
        <dbReference type="Pfam" id="PF13603"/>
    </source>
</evidence>
<evidence type="ECO:0000256" key="11">
    <source>
        <dbReference type="SAM" id="MobiDB-lite"/>
    </source>
</evidence>
<sequence length="942" mass="104870">MSETTPAAKYDAALAAEIEARWQDFWEDHGTFEAPNPVGPLAGEAGLVERPKKFVMDMFPYPSGAGLHVGHPLGFIATDVYARYQRMTGHNVLHTLGFDAFGLPAEQYAVQTGTHPRTTTLENIGNMRRQLRRLGLGHDKRRSISTIDPDYYRWTQWIFLQIFNSWYDPRAGKARPIDTLVEQFATGARPVPGGRDWSALSAAEKADLLGEYRLAYASEAPVNWCPGLGTVLANEEVTADGRSERGNFPVFKAKLRQWMMRITAYSDRLIDDLELLDWPEAIKLQQRNWIGRSEGARVDFAVDGRDEKITVFTTRPDTLFGATYMVLAPEHELVDRIVPAAWPEGTKDAWTGGHADPAAAVAAYRREAAAKSDVERQSEGRQKTGVFTGSWAVNPVNGERVPVFVADYVLMGYGTGAIMAVPAQDQRDWEFATVFDLPIVRTVQPSEGFDGEAYTGDGPAINSANDEIDINGMGVAEAKRTVIEYLERRGIGEGTVNYKLRDWLFSRQRYWGEPFPIVYDEDGVAHPLPDSMLPVELPEIEDYSPRTFDPDDADTSPETPLSRNEEWVTVELDLGDGPKKYRRETNTMPNWAGSCWYYLRYADPSNASAVVDPENEAYWMGPREGMPAGGVDLYVGGAEHAVLHLLYARFWHKVLHDLGHVSSSEPFHKLYNQGMIQAFVYRDARGFPVPAAEVEERDGTYWYEGEQVKRELGKMGKSLKNSVTPDEICAEYGADTLRLYEMAMGPLDVSRPWDTRAVVGSYRFLQRLWRNVVDEATGEVTVTDDAPDEETLRALHKTIDGMRTDMENLRFNTAIAKATELNNHLTKLPAVPRPVAEQLVKLVAPLAPHIADELWNRLGHTGSLAHADFPVADPALARDETVTCVVQIKGKVKARLEVAPDIADDELEKAALAEPVVQTALGGAGIRKVIVRAPKLVNIVPA</sequence>
<reference evidence="15 16" key="1">
    <citation type="journal article" date="2019" name="Int. J. Syst. Evol. Microbiol.">
        <title>The Global Catalogue of Microorganisms (GCM) 10K type strain sequencing project: providing services to taxonomists for standard genome sequencing and annotation.</title>
        <authorList>
            <consortium name="The Broad Institute Genomics Platform"/>
            <consortium name="The Broad Institute Genome Sequencing Center for Infectious Disease"/>
            <person name="Wu L."/>
            <person name="Ma J."/>
        </authorList>
    </citation>
    <scope>NUCLEOTIDE SEQUENCE [LARGE SCALE GENOMIC DNA]</scope>
    <source>
        <strain evidence="15 16">JCM 6307</strain>
    </source>
</reference>
<accession>A0ABN3KRW0</accession>
<organism evidence="15 16">
    <name type="scientific">Streptomyces thermolineatus</name>
    <dbReference type="NCBI Taxonomy" id="44033"/>
    <lineage>
        <taxon>Bacteria</taxon>
        <taxon>Bacillati</taxon>
        <taxon>Actinomycetota</taxon>
        <taxon>Actinomycetes</taxon>
        <taxon>Kitasatosporales</taxon>
        <taxon>Streptomycetaceae</taxon>
        <taxon>Streptomyces</taxon>
    </lineage>
</organism>
<dbReference type="Pfam" id="PF13603">
    <property type="entry name" value="tRNA-synt_1_2"/>
    <property type="match status" value="1"/>
</dbReference>
<feature type="domain" description="Leucyl-tRNA synthetase editing" evidence="14">
    <location>
        <begin position="287"/>
        <end position="487"/>
    </location>
</feature>
<dbReference type="PANTHER" id="PTHR43740:SF2">
    <property type="entry name" value="LEUCINE--TRNA LIGASE, MITOCHONDRIAL"/>
    <property type="match status" value="1"/>
</dbReference>
<dbReference type="Pfam" id="PF08264">
    <property type="entry name" value="Anticodon_1"/>
    <property type="match status" value="1"/>
</dbReference>
<comment type="similarity">
    <text evidence="1 9 10">Belongs to the class-I aminoacyl-tRNA synthetase family.</text>
</comment>
<feature type="binding site" evidence="9">
    <location>
        <position position="717"/>
    </location>
    <ligand>
        <name>ATP</name>
        <dbReference type="ChEBI" id="CHEBI:30616"/>
    </ligand>
</feature>
<dbReference type="RefSeq" id="WP_344381232.1">
    <property type="nucleotide sequence ID" value="NZ_BAAATA010000001.1"/>
</dbReference>
<keyword evidence="3 9" id="KW-0436">Ligase</keyword>
<dbReference type="InterPro" id="IPR025709">
    <property type="entry name" value="Leu_tRNA-synth_edit"/>
</dbReference>
<dbReference type="PROSITE" id="PS00178">
    <property type="entry name" value="AA_TRNA_LIGASE_I"/>
    <property type="match status" value="1"/>
</dbReference>
<dbReference type="InterPro" id="IPR013155">
    <property type="entry name" value="M/V/L/I-tRNA-synth_anticd-bd"/>
</dbReference>
<keyword evidence="6 9" id="KW-0648">Protein biosynthesis</keyword>
<dbReference type="SUPFAM" id="SSF52374">
    <property type="entry name" value="Nucleotidylyl transferase"/>
    <property type="match status" value="1"/>
</dbReference>
<proteinExistence type="inferred from homology"/>
<keyword evidence="7 9" id="KW-0030">Aminoacyl-tRNA synthetase</keyword>
<dbReference type="InterPro" id="IPR001412">
    <property type="entry name" value="aa-tRNA-synth_I_CS"/>
</dbReference>
<keyword evidence="16" id="KW-1185">Reference proteome</keyword>
<evidence type="ECO:0000259" key="13">
    <source>
        <dbReference type="Pfam" id="PF09334"/>
    </source>
</evidence>
<dbReference type="InterPro" id="IPR015413">
    <property type="entry name" value="Methionyl/Leucyl_tRNA_Synth"/>
</dbReference>
<dbReference type="Gene3D" id="3.40.50.620">
    <property type="entry name" value="HUPs"/>
    <property type="match status" value="3"/>
</dbReference>
<dbReference type="InterPro" id="IPR014729">
    <property type="entry name" value="Rossmann-like_a/b/a_fold"/>
</dbReference>
<dbReference type="PRINTS" id="PR00985">
    <property type="entry name" value="TRNASYNTHLEU"/>
</dbReference>
<gene>
    <name evidence="9 15" type="primary">leuS</name>
    <name evidence="15" type="ORF">GCM10010406_02790</name>
</gene>
<evidence type="ECO:0000256" key="3">
    <source>
        <dbReference type="ARBA" id="ARBA00022598"/>
    </source>
</evidence>
<evidence type="ECO:0000256" key="1">
    <source>
        <dbReference type="ARBA" id="ARBA00005594"/>
    </source>
</evidence>
<protein>
    <recommendedName>
        <fullName evidence="9">Leucine--tRNA ligase</fullName>
        <ecNumber evidence="9">6.1.1.4</ecNumber>
    </recommendedName>
    <alternativeName>
        <fullName evidence="9">Leucyl-tRNA synthetase</fullName>
        <shortName evidence="9">LeuRS</shortName>
    </alternativeName>
</protein>
<comment type="subcellular location">
    <subcellularLocation>
        <location evidence="9">Cytoplasm</location>
    </subcellularLocation>
</comment>
<dbReference type="InterPro" id="IPR002302">
    <property type="entry name" value="Leu-tRNA-ligase"/>
</dbReference>
<dbReference type="Proteomes" id="UP001501358">
    <property type="component" value="Unassembled WGS sequence"/>
</dbReference>
<dbReference type="SUPFAM" id="SSF50677">
    <property type="entry name" value="ValRS/IleRS/LeuRS editing domain"/>
    <property type="match status" value="1"/>
</dbReference>
<dbReference type="InterPro" id="IPR009080">
    <property type="entry name" value="tRNAsynth_Ia_anticodon-bd"/>
</dbReference>
<keyword evidence="5 9" id="KW-0067">ATP-binding</keyword>
<dbReference type="GO" id="GO:0016874">
    <property type="term" value="F:ligase activity"/>
    <property type="evidence" value="ECO:0007669"/>
    <property type="project" value="UniProtKB-KW"/>
</dbReference>